<evidence type="ECO:0000256" key="9">
    <source>
        <dbReference type="PIRSR" id="PIRSR000445-4"/>
    </source>
</evidence>
<dbReference type="CDD" id="cd05213">
    <property type="entry name" value="NAD_bind_Glutamyl_tRNA_reduct"/>
    <property type="match status" value="1"/>
</dbReference>
<evidence type="ECO:0000256" key="1">
    <source>
        <dbReference type="ARBA" id="ARBA00005059"/>
    </source>
</evidence>
<dbReference type="PANTHER" id="PTHR43120">
    <property type="entry name" value="GLUTAMYL-TRNA REDUCTASE 1, CHLOROPLASTIC"/>
    <property type="match status" value="1"/>
</dbReference>
<feature type="domain" description="Quinate/shikimate 5-dehydrogenase/glutamyl-tRNA reductase" evidence="12">
    <location>
        <begin position="119"/>
        <end position="261"/>
    </location>
</feature>
<comment type="catalytic activity">
    <reaction evidence="7 10">
        <text>(S)-4-amino-5-oxopentanoate + tRNA(Glu) + NADP(+) = L-glutamyl-tRNA(Glu) + NADPH + H(+)</text>
        <dbReference type="Rhea" id="RHEA:12344"/>
        <dbReference type="Rhea" id="RHEA-COMP:9663"/>
        <dbReference type="Rhea" id="RHEA-COMP:9680"/>
        <dbReference type="ChEBI" id="CHEBI:15378"/>
        <dbReference type="ChEBI" id="CHEBI:57501"/>
        <dbReference type="ChEBI" id="CHEBI:57783"/>
        <dbReference type="ChEBI" id="CHEBI:58349"/>
        <dbReference type="ChEBI" id="CHEBI:78442"/>
        <dbReference type="ChEBI" id="CHEBI:78520"/>
        <dbReference type="EC" id="1.2.1.70"/>
    </reaction>
</comment>
<dbReference type="InterPro" id="IPR000343">
    <property type="entry name" value="4pyrrol_synth_GluRdtase"/>
</dbReference>
<dbReference type="PROSITE" id="PS00747">
    <property type="entry name" value="GLUTR"/>
    <property type="match status" value="1"/>
</dbReference>
<dbReference type="NCBIfam" id="TIGR01035">
    <property type="entry name" value="hemA"/>
    <property type="match status" value="1"/>
</dbReference>
<evidence type="ECO:0000256" key="2">
    <source>
        <dbReference type="ARBA" id="ARBA00005916"/>
    </source>
</evidence>
<evidence type="ECO:0000256" key="6">
    <source>
        <dbReference type="ARBA" id="ARBA00023244"/>
    </source>
</evidence>
<comment type="caution">
    <text evidence="14">The sequence shown here is derived from an EMBL/GenBank/DDBJ whole genome shotgun (WGS) entry which is preliminary data.</text>
</comment>
<evidence type="ECO:0000259" key="11">
    <source>
        <dbReference type="Pfam" id="PF00745"/>
    </source>
</evidence>
<reference evidence="14" key="1">
    <citation type="submission" date="2020-10" db="EMBL/GenBank/DDBJ databases">
        <title>Unveiling of a novel bifunctional photoreceptor, Dualchrome1, isolated from a cosmopolitan green alga.</title>
        <authorList>
            <person name="Suzuki S."/>
            <person name="Kawachi M."/>
        </authorList>
    </citation>
    <scope>NUCLEOTIDE SEQUENCE</scope>
    <source>
        <strain evidence="14">NIES 2893</strain>
    </source>
</reference>
<dbReference type="EMBL" id="BNJQ01000004">
    <property type="protein sequence ID" value="GHP02703.1"/>
    <property type="molecule type" value="Genomic_DNA"/>
</dbReference>
<sequence length="399" mass="43868">MEVYVVGMSYHRGVREVEEWMSKQSGIPLDELRPYLFLLRDRDAVNHVLQVSAGLDSLVMGEGQILAQVKSVFQVGQDAPGFGRTLNGLFKQAIQAGKRVRAETGIAKGAVSVSSAAAELAQMKLPSKRFSDAKVCIIGAGTMSRLLVKHLVSKGCTDMTIVNRSYPRVEELQADFPDANITAKLSPDLMECVEASDVIFAASSSEDILISKADVEKMAAPSDAVGGVRRFFDISVPRNIARDITELEAGHCYNVDDLKEVVDANKEARMEAAREAMGVLEEERQAFEAWHESLASVPVIKRLRAKAEQIRSSELEKAMSKLGDGLTKKQRKTLEEMSRAICNKLTHGPMQALRADGTDLEAIEEMLQSMRTIEKIYGLQPNMEEIAAEKAAQKRAKQA</sequence>
<evidence type="ECO:0000256" key="4">
    <source>
        <dbReference type="ARBA" id="ARBA00022857"/>
    </source>
</evidence>
<evidence type="ECO:0000256" key="3">
    <source>
        <dbReference type="ARBA" id="ARBA00012970"/>
    </source>
</evidence>
<dbReference type="InterPro" id="IPR036453">
    <property type="entry name" value="GluRdtase_dimer_dom_sf"/>
</dbReference>
<dbReference type="Pfam" id="PF05201">
    <property type="entry name" value="GlutR_N"/>
    <property type="match status" value="1"/>
</dbReference>
<dbReference type="InterPro" id="IPR036291">
    <property type="entry name" value="NAD(P)-bd_dom_sf"/>
</dbReference>
<dbReference type="SUPFAM" id="SSF69075">
    <property type="entry name" value="Glutamyl tRNA-reductase dimerization domain"/>
    <property type="match status" value="1"/>
</dbReference>
<dbReference type="AlphaFoldDB" id="A0A830H8M2"/>
<dbReference type="SUPFAM" id="SSF69742">
    <property type="entry name" value="Glutamyl tRNA-reductase catalytic, N-terminal domain"/>
    <property type="match status" value="1"/>
</dbReference>
<dbReference type="SUPFAM" id="SSF51735">
    <property type="entry name" value="NAD(P)-binding Rossmann-fold domains"/>
    <property type="match status" value="1"/>
</dbReference>
<dbReference type="GO" id="GO:0050661">
    <property type="term" value="F:NADP binding"/>
    <property type="evidence" value="ECO:0007669"/>
    <property type="project" value="InterPro"/>
</dbReference>
<dbReference type="Gene3D" id="3.30.460.30">
    <property type="entry name" value="Glutamyl-tRNA reductase, N-terminal domain"/>
    <property type="match status" value="1"/>
</dbReference>
<dbReference type="PIRSF" id="PIRSF000445">
    <property type="entry name" value="4pyrrol_synth_GluRdtase"/>
    <property type="match status" value="1"/>
</dbReference>
<protein>
    <recommendedName>
        <fullName evidence="3 10">Glutamyl-tRNA reductase</fullName>
        <ecNumber evidence="3 10">1.2.1.70</ecNumber>
    </recommendedName>
</protein>
<keyword evidence="4 8" id="KW-0521">NADP</keyword>
<dbReference type="FunFam" id="3.40.50.720:FF:000031">
    <property type="entry name" value="Glutamyl-tRNA reductase"/>
    <property type="match status" value="1"/>
</dbReference>
<evidence type="ECO:0000256" key="10">
    <source>
        <dbReference type="RuleBase" id="RU000584"/>
    </source>
</evidence>
<evidence type="ECO:0000259" key="13">
    <source>
        <dbReference type="Pfam" id="PF05201"/>
    </source>
</evidence>
<dbReference type="InterPro" id="IPR015895">
    <property type="entry name" value="4pyrrol_synth_GluRdtase_N"/>
</dbReference>
<evidence type="ECO:0000259" key="12">
    <source>
        <dbReference type="Pfam" id="PF01488"/>
    </source>
</evidence>
<dbReference type="FunFam" id="3.30.460.30:FF:000001">
    <property type="entry name" value="Glutamyl-tRNA reductase"/>
    <property type="match status" value="1"/>
</dbReference>
<keyword evidence="15" id="KW-1185">Reference proteome</keyword>
<dbReference type="Pfam" id="PF01488">
    <property type="entry name" value="Shikimate_DH"/>
    <property type="match status" value="1"/>
</dbReference>
<evidence type="ECO:0000256" key="8">
    <source>
        <dbReference type="PIRSR" id="PIRSR000445-3"/>
    </source>
</evidence>
<dbReference type="Pfam" id="PF00745">
    <property type="entry name" value="GlutR_dimer"/>
    <property type="match status" value="1"/>
</dbReference>
<dbReference type="GO" id="GO:0006782">
    <property type="term" value="P:protoporphyrinogen IX biosynthetic process"/>
    <property type="evidence" value="ECO:0007669"/>
    <property type="project" value="UniProtKB-UniPathway"/>
</dbReference>
<proteinExistence type="inferred from homology"/>
<evidence type="ECO:0000256" key="5">
    <source>
        <dbReference type="ARBA" id="ARBA00023002"/>
    </source>
</evidence>
<dbReference type="Proteomes" id="UP000660262">
    <property type="component" value="Unassembled WGS sequence"/>
</dbReference>
<feature type="site" description="Important for activity" evidence="9">
    <location>
        <position position="47"/>
    </location>
</feature>
<dbReference type="UniPathway" id="UPA00251">
    <property type="reaction ID" value="UER00316"/>
</dbReference>
<keyword evidence="6 10" id="KW-0627">Porphyrin biosynthesis</keyword>
<dbReference type="PANTHER" id="PTHR43120:SF1">
    <property type="entry name" value="GLUTAMYL-TRNA REDUCTASE 1, CHLOROPLASTIC"/>
    <property type="match status" value="1"/>
</dbReference>
<comment type="pathway">
    <text evidence="1 10">Porphyrin-containing compound metabolism; protoporphyrin-IX biosynthesis; 5-aminolevulinate from L-glutamyl-tRNA(Glu): step 1/2.</text>
</comment>
<dbReference type="Gene3D" id="3.40.50.720">
    <property type="entry name" value="NAD(P)-binding Rossmann-like Domain"/>
    <property type="match status" value="1"/>
</dbReference>
<dbReference type="EC" id="1.2.1.70" evidence="3 10"/>
<organism evidence="14 15">
    <name type="scientific">Pycnococcus provasolii</name>
    <dbReference type="NCBI Taxonomy" id="41880"/>
    <lineage>
        <taxon>Eukaryota</taxon>
        <taxon>Viridiplantae</taxon>
        <taxon>Chlorophyta</taxon>
        <taxon>Pseudoscourfieldiophyceae</taxon>
        <taxon>Pseudoscourfieldiales</taxon>
        <taxon>Pycnococcaceae</taxon>
        <taxon>Pycnococcus</taxon>
    </lineage>
</organism>
<dbReference type="InterPro" id="IPR015896">
    <property type="entry name" value="4pyrrol_synth_GluRdtase_dimer"/>
</dbReference>
<keyword evidence="5 10" id="KW-0560">Oxidoreductase</keyword>
<evidence type="ECO:0000256" key="7">
    <source>
        <dbReference type="ARBA" id="ARBA00047464"/>
    </source>
</evidence>
<dbReference type="HAMAP" id="MF_00087">
    <property type="entry name" value="Glu_tRNA_reductase"/>
    <property type="match status" value="1"/>
</dbReference>
<name>A0A830H8M2_9CHLO</name>
<feature type="domain" description="Glutamyl-tRNA reductase N-terminal" evidence="13">
    <location>
        <begin position="1"/>
        <end position="104"/>
    </location>
</feature>
<dbReference type="InterPro" id="IPR006151">
    <property type="entry name" value="Shikm_DH/Glu-tRNA_Rdtase"/>
</dbReference>
<evidence type="ECO:0000313" key="14">
    <source>
        <dbReference type="EMBL" id="GHP02703.1"/>
    </source>
</evidence>
<dbReference type="InterPro" id="IPR018214">
    <property type="entry name" value="GluRdtase_CS"/>
</dbReference>
<feature type="binding site" evidence="8">
    <location>
        <begin position="139"/>
        <end position="144"/>
    </location>
    <ligand>
        <name>NADP(+)</name>
        <dbReference type="ChEBI" id="CHEBI:58349"/>
    </ligand>
</feature>
<accession>A0A830H8M2</accession>
<dbReference type="GO" id="GO:0008883">
    <property type="term" value="F:glutamyl-tRNA reductase activity"/>
    <property type="evidence" value="ECO:0007669"/>
    <property type="project" value="UniProtKB-EC"/>
</dbReference>
<dbReference type="OrthoDB" id="424281at2759"/>
<evidence type="ECO:0000313" key="15">
    <source>
        <dbReference type="Proteomes" id="UP000660262"/>
    </source>
</evidence>
<feature type="domain" description="Tetrapyrrole biosynthesis glutamyl-tRNA reductase dimerisation" evidence="11">
    <location>
        <begin position="276"/>
        <end position="376"/>
    </location>
</feature>
<dbReference type="InterPro" id="IPR036343">
    <property type="entry name" value="GluRdtase_N_sf"/>
</dbReference>
<comment type="similarity">
    <text evidence="2 10">Belongs to the glutamyl-tRNA reductase family.</text>
</comment>
<gene>
    <name evidence="14" type="ORF">PPROV_000145800</name>
</gene>